<dbReference type="RefSeq" id="WP_076879384.1">
    <property type="nucleotide sequence ID" value="NZ_MLCN01000062.1"/>
</dbReference>
<gene>
    <name evidence="2" type="ORF">BKE30_14955</name>
</gene>
<keyword evidence="1" id="KW-0812">Transmembrane</keyword>
<feature type="transmembrane region" description="Helical" evidence="1">
    <location>
        <begin position="12"/>
        <end position="34"/>
    </location>
</feature>
<proteinExistence type="predicted"/>
<comment type="caution">
    <text evidence="2">The sequence shown here is derived from an EMBL/GenBank/DDBJ whole genome shotgun (WGS) entry which is preliminary data.</text>
</comment>
<name>A0A1S8CS38_9GAMM</name>
<dbReference type="Proteomes" id="UP000192132">
    <property type="component" value="Unassembled WGS sequence"/>
</dbReference>
<evidence type="ECO:0000256" key="1">
    <source>
        <dbReference type="SAM" id="Phobius"/>
    </source>
</evidence>
<organism evidence="2 3">
    <name type="scientific">Alkanindiges hydrocarboniclasticus</name>
    <dbReference type="NCBI Taxonomy" id="1907941"/>
    <lineage>
        <taxon>Bacteria</taxon>
        <taxon>Pseudomonadati</taxon>
        <taxon>Pseudomonadota</taxon>
        <taxon>Gammaproteobacteria</taxon>
        <taxon>Moraxellales</taxon>
        <taxon>Moraxellaceae</taxon>
        <taxon>Alkanindiges</taxon>
    </lineage>
</organism>
<dbReference type="EMBL" id="MLCN01000062">
    <property type="protein sequence ID" value="ONG37232.1"/>
    <property type="molecule type" value="Genomic_DNA"/>
</dbReference>
<reference evidence="2 3" key="1">
    <citation type="submission" date="2016-10" db="EMBL/GenBank/DDBJ databases">
        <title>Draft Genome sequence of Alkanindiges sp. strain H1.</title>
        <authorList>
            <person name="Subhash Y."/>
            <person name="Lee S."/>
        </authorList>
    </citation>
    <scope>NUCLEOTIDE SEQUENCE [LARGE SCALE GENOMIC DNA]</scope>
    <source>
        <strain evidence="2 3">H1</strain>
    </source>
</reference>
<keyword evidence="1" id="KW-1133">Transmembrane helix</keyword>
<keyword evidence="3" id="KW-1185">Reference proteome</keyword>
<evidence type="ECO:0000313" key="3">
    <source>
        <dbReference type="Proteomes" id="UP000192132"/>
    </source>
</evidence>
<keyword evidence="1" id="KW-0472">Membrane</keyword>
<feature type="transmembrane region" description="Helical" evidence="1">
    <location>
        <begin position="101"/>
        <end position="124"/>
    </location>
</feature>
<dbReference type="STRING" id="1907941.BKE30_14955"/>
<dbReference type="AlphaFoldDB" id="A0A1S8CS38"/>
<sequence length="157" mass="17896">MQPLRKYAKSLLKLIIAAYLLVAMGVFSWLPVIILNFDQAHQATGQDSGNVVSWIVHHTTDDVHSQKSVNHDAHHATILHETPDHLLKLPSDDFIKYMLKVALQFEMITVMSALILLWVFFILLRDIIPKCIGILPIFDTPVRNTITILTRTVVLRH</sequence>
<protein>
    <submittedName>
        <fullName evidence="2">Uncharacterized protein</fullName>
    </submittedName>
</protein>
<accession>A0A1S8CS38</accession>
<evidence type="ECO:0000313" key="2">
    <source>
        <dbReference type="EMBL" id="ONG37232.1"/>
    </source>
</evidence>
<dbReference type="OrthoDB" id="6717230at2"/>